<feature type="transmembrane region" description="Helical" evidence="1">
    <location>
        <begin position="168"/>
        <end position="193"/>
    </location>
</feature>
<name>A0A1I0N7Y0_9EURY</name>
<dbReference type="AlphaFoldDB" id="A0A1I0N7Y0"/>
<reference evidence="3" key="1">
    <citation type="submission" date="2016-10" db="EMBL/GenBank/DDBJ databases">
        <authorList>
            <person name="Varghese N."/>
        </authorList>
    </citation>
    <scope>NUCLEOTIDE SEQUENCE [LARGE SCALE GENOMIC DNA]</scope>
    <source>
        <strain evidence="3">CGMCC 1.12284</strain>
    </source>
</reference>
<feature type="transmembrane region" description="Helical" evidence="1">
    <location>
        <begin position="65"/>
        <end position="86"/>
    </location>
</feature>
<keyword evidence="1" id="KW-1133">Transmembrane helix</keyword>
<sequence>MNGRDGLPVDTGRESFVHELTVLPRELQRRNPILFWTATGHAVLLLGFLVGLAADPRIVSGDPVWLKPAKFAASIGLFTGVLAWLTPHLSVSRKFRRLISWGIAIAAVIEITAIAGQAARGTRSHFNYSTTFDTAVYLTMGLVIITMTLLVAWLFIRAARNGFDVHPAFALGITLGGGLFVTGAFEGGVMIALNTNTVGTGYTLPVVGWTLVGDFRVAHFVGLHALQVLPLAGYLAAIAEQRGQITDPKRLVRLVGCIYGGTLFVAFFLAIAPLVA</sequence>
<feature type="transmembrane region" description="Helical" evidence="1">
    <location>
        <begin position="251"/>
        <end position="275"/>
    </location>
</feature>
<dbReference type="Proteomes" id="UP000183275">
    <property type="component" value="Unassembled WGS sequence"/>
</dbReference>
<keyword evidence="1" id="KW-0812">Transmembrane</keyword>
<gene>
    <name evidence="2" type="ORF">SAMN05216285_1414</name>
</gene>
<accession>A0A1I0N7Y0</accession>
<feature type="transmembrane region" description="Helical" evidence="1">
    <location>
        <begin position="135"/>
        <end position="156"/>
    </location>
</feature>
<keyword evidence="3" id="KW-1185">Reference proteome</keyword>
<evidence type="ECO:0000313" key="2">
    <source>
        <dbReference type="EMBL" id="SEV97047.1"/>
    </source>
</evidence>
<proteinExistence type="predicted"/>
<feature type="transmembrane region" description="Helical" evidence="1">
    <location>
        <begin position="33"/>
        <end position="53"/>
    </location>
</feature>
<keyword evidence="1" id="KW-0472">Membrane</keyword>
<dbReference type="OrthoDB" id="270600at2157"/>
<evidence type="ECO:0000256" key="1">
    <source>
        <dbReference type="SAM" id="Phobius"/>
    </source>
</evidence>
<feature type="transmembrane region" description="Helical" evidence="1">
    <location>
        <begin position="98"/>
        <end position="115"/>
    </location>
</feature>
<evidence type="ECO:0000313" key="3">
    <source>
        <dbReference type="Proteomes" id="UP000183275"/>
    </source>
</evidence>
<feature type="transmembrane region" description="Helical" evidence="1">
    <location>
        <begin position="217"/>
        <end position="239"/>
    </location>
</feature>
<dbReference type="EMBL" id="FOIS01000002">
    <property type="protein sequence ID" value="SEV97047.1"/>
    <property type="molecule type" value="Genomic_DNA"/>
</dbReference>
<dbReference type="RefSeq" id="WP_049988456.1">
    <property type="nucleotide sequence ID" value="NZ_FOIS01000002.1"/>
</dbReference>
<organism evidence="2 3">
    <name type="scientific">Natrinema salifodinae</name>
    <dbReference type="NCBI Taxonomy" id="1202768"/>
    <lineage>
        <taxon>Archaea</taxon>
        <taxon>Methanobacteriati</taxon>
        <taxon>Methanobacteriota</taxon>
        <taxon>Stenosarchaea group</taxon>
        <taxon>Halobacteria</taxon>
        <taxon>Halobacteriales</taxon>
        <taxon>Natrialbaceae</taxon>
        <taxon>Natrinema</taxon>
    </lineage>
</organism>
<protein>
    <submittedName>
        <fullName evidence="2">Uncharacterized protein</fullName>
    </submittedName>
</protein>
<dbReference type="STRING" id="1202768.SAMN05216285_1414"/>